<gene>
    <name evidence="2" type="ORF">GKE01_16400</name>
</gene>
<dbReference type="Gene3D" id="3.40.50.2000">
    <property type="entry name" value="Glycogen Phosphorylase B"/>
    <property type="match status" value="2"/>
</dbReference>
<dbReference type="EMBL" id="WKLP01000025">
    <property type="protein sequence ID" value="MRY13041.1"/>
    <property type="molecule type" value="Genomic_DNA"/>
</dbReference>
<protein>
    <submittedName>
        <fullName evidence="2">Glycosyltransferase</fullName>
    </submittedName>
</protein>
<reference evidence="2" key="1">
    <citation type="journal article" date="2019" name="Nat. Med.">
        <title>A library of human gut bacterial isolates paired with longitudinal multiomics data enables mechanistic microbiome research.</title>
        <authorList>
            <person name="Poyet M."/>
            <person name="Groussin M."/>
            <person name="Gibbons S.M."/>
            <person name="Avila-Pacheco J."/>
            <person name="Jiang X."/>
            <person name="Kearney S.M."/>
            <person name="Perrotta A.R."/>
            <person name="Berdy B."/>
            <person name="Zhao S."/>
            <person name="Lieberman T.D."/>
            <person name="Swanson P.K."/>
            <person name="Smith M."/>
            <person name="Roesemann S."/>
            <person name="Alexander J.E."/>
            <person name="Rich S.A."/>
            <person name="Livny J."/>
            <person name="Vlamakis H."/>
            <person name="Clish C."/>
            <person name="Bullock K."/>
            <person name="Deik A."/>
            <person name="Scott J."/>
            <person name="Pierce K.A."/>
            <person name="Xavier R.J."/>
            <person name="Alm E.J."/>
        </authorList>
    </citation>
    <scope>NUCLEOTIDE SEQUENCE</scope>
    <source>
        <strain evidence="2">BIOML-A4</strain>
    </source>
</reference>
<feature type="domain" description="Glycosyl transferase family 1" evidence="1">
    <location>
        <begin position="177"/>
        <end position="325"/>
    </location>
</feature>
<organism evidence="2">
    <name type="scientific">Parabacteroides goldsteinii</name>
    <dbReference type="NCBI Taxonomy" id="328812"/>
    <lineage>
        <taxon>Bacteria</taxon>
        <taxon>Pseudomonadati</taxon>
        <taxon>Bacteroidota</taxon>
        <taxon>Bacteroidia</taxon>
        <taxon>Bacteroidales</taxon>
        <taxon>Tannerellaceae</taxon>
        <taxon>Parabacteroides</taxon>
    </lineage>
</organism>
<dbReference type="AlphaFoldDB" id="A0A6G1ZH85"/>
<dbReference type="RefSeq" id="WP_010802844.1">
    <property type="nucleotide sequence ID" value="NZ_CAJSYT010000006.1"/>
</dbReference>
<evidence type="ECO:0000259" key="1">
    <source>
        <dbReference type="Pfam" id="PF00534"/>
    </source>
</evidence>
<dbReference type="Pfam" id="PF00534">
    <property type="entry name" value="Glycos_transf_1"/>
    <property type="match status" value="1"/>
</dbReference>
<dbReference type="GO" id="GO:0016757">
    <property type="term" value="F:glycosyltransferase activity"/>
    <property type="evidence" value="ECO:0007669"/>
    <property type="project" value="InterPro"/>
</dbReference>
<dbReference type="InterPro" id="IPR001296">
    <property type="entry name" value="Glyco_trans_1"/>
</dbReference>
<dbReference type="GeneID" id="69980775"/>
<name>A0A6G1ZH85_9BACT</name>
<comment type="caution">
    <text evidence="2">The sequence shown here is derived from an EMBL/GenBank/DDBJ whole genome shotgun (WGS) entry which is preliminary data.</text>
</comment>
<keyword evidence="2" id="KW-0808">Transferase</keyword>
<dbReference type="SUPFAM" id="SSF53756">
    <property type="entry name" value="UDP-Glycosyltransferase/glycogen phosphorylase"/>
    <property type="match status" value="1"/>
</dbReference>
<proteinExistence type="predicted"/>
<accession>A0A6G1ZH85</accession>
<dbReference type="PANTHER" id="PTHR12526">
    <property type="entry name" value="GLYCOSYLTRANSFERASE"/>
    <property type="match status" value="1"/>
</dbReference>
<sequence>MKTILILYSAFMPYNLIVVKELIQMGCTVHIVRWTKCNTPYVPSELPNVNYYDRNTFANVHSLLHKVREIKPDLIWVSGWIDKLYCRVVGLYRKEHDIPVVVGSDTQWRGGKQWLNVFFSPFRHRRWFSHIFVSGIWQYEYARKLGFDTNHILMHNLSADVSTFMSVDINLKQYHYPHKLLFIGRFVDVKGLSFLLDAWKSIPDRKGWTLTLVGNGPLRDTLNGFPDVEIKDFMSQEQLATEMQNSGAFILPSIFEPWALVLHEAAAGGLPILASNCCGAVPYFVLDNYNGRLFTPGNISSIREAIQLLITTSDEDLIRMSYKSRELSRRINPEIVAQTLLSVI</sequence>
<dbReference type="CDD" id="cd03801">
    <property type="entry name" value="GT4_PimA-like"/>
    <property type="match status" value="1"/>
</dbReference>
<evidence type="ECO:0000313" key="2">
    <source>
        <dbReference type="EMBL" id="MRY13041.1"/>
    </source>
</evidence>